<reference evidence="2" key="1">
    <citation type="submission" date="2021-02" db="EMBL/GenBank/DDBJ databases">
        <authorList>
            <person name="Nowell W R."/>
        </authorList>
    </citation>
    <scope>NUCLEOTIDE SEQUENCE</scope>
</reference>
<name>A0A815TPN8_9BILA</name>
<feature type="compositionally biased region" description="Polar residues" evidence="1">
    <location>
        <begin position="186"/>
        <end position="198"/>
    </location>
</feature>
<protein>
    <submittedName>
        <fullName evidence="2">Uncharacterized protein</fullName>
    </submittedName>
</protein>
<accession>A0A815TPN8</accession>
<evidence type="ECO:0000313" key="3">
    <source>
        <dbReference type="Proteomes" id="UP000663845"/>
    </source>
</evidence>
<proteinExistence type="predicted"/>
<gene>
    <name evidence="2" type="ORF">JYZ213_LOCUS43801</name>
</gene>
<feature type="compositionally biased region" description="Polar residues" evidence="1">
    <location>
        <begin position="48"/>
        <end position="61"/>
    </location>
</feature>
<feature type="compositionally biased region" description="Basic and acidic residues" evidence="1">
    <location>
        <begin position="62"/>
        <end position="78"/>
    </location>
</feature>
<evidence type="ECO:0000256" key="1">
    <source>
        <dbReference type="SAM" id="MobiDB-lite"/>
    </source>
</evidence>
<feature type="compositionally biased region" description="Basic and acidic residues" evidence="1">
    <location>
        <begin position="30"/>
        <end position="47"/>
    </location>
</feature>
<feature type="compositionally biased region" description="Polar residues" evidence="1">
    <location>
        <begin position="15"/>
        <end position="29"/>
    </location>
</feature>
<feature type="compositionally biased region" description="Polar residues" evidence="1">
    <location>
        <begin position="121"/>
        <end position="138"/>
    </location>
</feature>
<sequence>MSDRSPNDDSAVSFDHQQSSPTVTTPTKQRANDAYENRSLRDIDPFDNHTNGQEYHSSNGTNKDEHHNGTNGNKHDEFHQYSLNNDLFPVDTNENEKASHLDYQPNHYEFSTRKNEESEDSSLNFNSNINNGLPNRNTLLLDLDPNAPHLNRAHTDTSSPQHKKNDESLDSTLYSNDNVDQHKSPSHLTSMTSPSNNLFSTTPHKEHIHSPVKHENQRDIHSLANALARLIFFSSSFSLY</sequence>
<dbReference type="AlphaFoldDB" id="A0A815TPN8"/>
<feature type="region of interest" description="Disordered" evidence="1">
    <location>
        <begin position="110"/>
        <end position="198"/>
    </location>
</feature>
<dbReference type="Proteomes" id="UP000663845">
    <property type="component" value="Unassembled WGS sequence"/>
</dbReference>
<comment type="caution">
    <text evidence="2">The sequence shown here is derived from an EMBL/GenBank/DDBJ whole genome shotgun (WGS) entry which is preliminary data.</text>
</comment>
<feature type="region of interest" description="Disordered" evidence="1">
    <location>
        <begin position="1"/>
        <end position="78"/>
    </location>
</feature>
<organism evidence="2 3">
    <name type="scientific">Adineta steineri</name>
    <dbReference type="NCBI Taxonomy" id="433720"/>
    <lineage>
        <taxon>Eukaryota</taxon>
        <taxon>Metazoa</taxon>
        <taxon>Spiralia</taxon>
        <taxon>Gnathifera</taxon>
        <taxon>Rotifera</taxon>
        <taxon>Eurotatoria</taxon>
        <taxon>Bdelloidea</taxon>
        <taxon>Adinetida</taxon>
        <taxon>Adinetidae</taxon>
        <taxon>Adineta</taxon>
    </lineage>
</organism>
<feature type="non-terminal residue" evidence="2">
    <location>
        <position position="240"/>
    </location>
</feature>
<dbReference type="EMBL" id="CAJNOG010002479">
    <property type="protein sequence ID" value="CAF1506769.1"/>
    <property type="molecule type" value="Genomic_DNA"/>
</dbReference>
<evidence type="ECO:0000313" key="2">
    <source>
        <dbReference type="EMBL" id="CAF1506769.1"/>
    </source>
</evidence>